<accession>A0A2U3LC68</accession>
<organism evidence="1 2">
    <name type="scientific">Candidatus Desulfosporosinus infrequens</name>
    <dbReference type="NCBI Taxonomy" id="2043169"/>
    <lineage>
        <taxon>Bacteria</taxon>
        <taxon>Bacillati</taxon>
        <taxon>Bacillota</taxon>
        <taxon>Clostridia</taxon>
        <taxon>Eubacteriales</taxon>
        <taxon>Desulfitobacteriaceae</taxon>
        <taxon>Desulfosporosinus</taxon>
    </lineage>
</organism>
<dbReference type="Proteomes" id="UP000238916">
    <property type="component" value="Unassembled WGS sequence"/>
</dbReference>
<dbReference type="EMBL" id="OMOF01000393">
    <property type="protein sequence ID" value="SPF49525.1"/>
    <property type="molecule type" value="Genomic_DNA"/>
</dbReference>
<protein>
    <submittedName>
        <fullName evidence="1">Uncharacterized protein</fullName>
    </submittedName>
</protein>
<reference evidence="2" key="1">
    <citation type="submission" date="2018-02" db="EMBL/GenBank/DDBJ databases">
        <authorList>
            <person name="Hausmann B."/>
        </authorList>
    </citation>
    <scope>NUCLEOTIDE SEQUENCE [LARGE SCALE GENOMIC DNA]</scope>
    <source>
        <strain evidence="2">Peat soil MAG SbF1</strain>
    </source>
</reference>
<proteinExistence type="predicted"/>
<gene>
    <name evidence="1" type="ORF">SBF1_4520003</name>
</gene>
<evidence type="ECO:0000313" key="1">
    <source>
        <dbReference type="EMBL" id="SPF49525.1"/>
    </source>
</evidence>
<name>A0A2U3LC68_9FIRM</name>
<dbReference type="OrthoDB" id="9797895at2"/>
<sequence length="96" mass="11227">MTDIFLETDQSTIENELHKKGFYHLSVRIHGKNLVIYSEEEGEKINRARLTRINSQTYQIGIADHRGKWERTPFLGTLSEMLTMLTEQISFALAKW</sequence>
<evidence type="ECO:0000313" key="2">
    <source>
        <dbReference type="Proteomes" id="UP000238916"/>
    </source>
</evidence>
<dbReference type="AlphaFoldDB" id="A0A2U3LC68"/>